<feature type="domain" description="Hemerythrin-like" evidence="2">
    <location>
        <begin position="18"/>
        <end position="141"/>
    </location>
</feature>
<dbReference type="Proteomes" id="UP000682416">
    <property type="component" value="Chromosome"/>
</dbReference>
<evidence type="ECO:0000256" key="1">
    <source>
        <dbReference type="SAM" id="Coils"/>
    </source>
</evidence>
<sequence length="218" mass="23969">MTSLQHPDSVAIIETRVAHDIHRAASALLVDAAQRPTVPCALLADLRGFLVENLRHHHETEDHDLWPLLLESAPETAAELERLSDQHERLETALDALAGVPIDDETDGASARAELRAAAAEVRETVLHHLEHEEPVLLPALGAHMESEVWDAFAMRVVTTSPTVAAHLMVGFIQEVASEREAELLFSRLPEPVQDLLPSMREQAAADLRSLRGAEREA</sequence>
<name>A0A975L6S0_9ACTN</name>
<proteinExistence type="predicted"/>
<feature type="coiled-coil region" evidence="1">
    <location>
        <begin position="73"/>
        <end position="100"/>
    </location>
</feature>
<reference evidence="3" key="1">
    <citation type="submission" date="2021-05" db="EMBL/GenBank/DDBJ databases">
        <authorList>
            <person name="Kaiqin L."/>
            <person name="Jian G."/>
        </authorList>
    </citation>
    <scope>NUCLEOTIDE SEQUENCE</scope>
    <source>
        <strain evidence="3">HDS5</strain>
    </source>
</reference>
<organism evidence="3 4">
    <name type="scientific">Nocardiopsis eucommiae</name>
    <dbReference type="NCBI Taxonomy" id="2831970"/>
    <lineage>
        <taxon>Bacteria</taxon>
        <taxon>Bacillati</taxon>
        <taxon>Actinomycetota</taxon>
        <taxon>Actinomycetes</taxon>
        <taxon>Streptosporangiales</taxon>
        <taxon>Nocardiopsidaceae</taxon>
        <taxon>Nocardiopsis</taxon>
    </lineage>
</organism>
<dbReference type="EMBL" id="CP074402">
    <property type="protein sequence ID" value="QVJ00669.1"/>
    <property type="molecule type" value="Genomic_DNA"/>
</dbReference>
<dbReference type="AlphaFoldDB" id="A0A975L6S0"/>
<dbReference type="CDD" id="cd12108">
    <property type="entry name" value="Hr-like"/>
    <property type="match status" value="1"/>
</dbReference>
<dbReference type="KEGG" id="nec:KGD82_19090"/>
<evidence type="ECO:0000313" key="4">
    <source>
        <dbReference type="Proteomes" id="UP000682416"/>
    </source>
</evidence>
<dbReference type="Gene3D" id="1.20.120.520">
    <property type="entry name" value="nmb1532 protein domain like"/>
    <property type="match status" value="1"/>
</dbReference>
<dbReference type="Pfam" id="PF01814">
    <property type="entry name" value="Hemerythrin"/>
    <property type="match status" value="1"/>
</dbReference>
<keyword evidence="4" id="KW-1185">Reference proteome</keyword>
<evidence type="ECO:0000259" key="2">
    <source>
        <dbReference type="Pfam" id="PF01814"/>
    </source>
</evidence>
<dbReference type="InterPro" id="IPR012312">
    <property type="entry name" value="Hemerythrin-like"/>
</dbReference>
<keyword evidence="1" id="KW-0175">Coiled coil</keyword>
<accession>A0A975L6S0</accession>
<evidence type="ECO:0000313" key="3">
    <source>
        <dbReference type="EMBL" id="QVJ00669.1"/>
    </source>
</evidence>
<gene>
    <name evidence="3" type="ORF">KGD82_19090</name>
</gene>
<protein>
    <submittedName>
        <fullName evidence="3">Hemerythrin domain-containing protein</fullName>
    </submittedName>
</protein>